<evidence type="ECO:0000256" key="1">
    <source>
        <dbReference type="SAM" id="MobiDB-lite"/>
    </source>
</evidence>
<reference evidence="2 3" key="1">
    <citation type="submission" date="2024-11" db="EMBL/GenBank/DDBJ databases">
        <title>Chromosome-level genome assembly of the freshwater bivalve Anodonta woodiana.</title>
        <authorList>
            <person name="Chen X."/>
        </authorList>
    </citation>
    <scope>NUCLEOTIDE SEQUENCE [LARGE SCALE GENOMIC DNA]</scope>
    <source>
        <strain evidence="2">MN2024</strain>
        <tissue evidence="2">Gills</tissue>
    </source>
</reference>
<dbReference type="Proteomes" id="UP001634394">
    <property type="component" value="Unassembled WGS sequence"/>
</dbReference>
<accession>A0ABD3UWY9</accession>
<dbReference type="EMBL" id="JBJQND010000014">
    <property type="protein sequence ID" value="KAL3853974.1"/>
    <property type="molecule type" value="Genomic_DNA"/>
</dbReference>
<feature type="compositionally biased region" description="Polar residues" evidence="1">
    <location>
        <begin position="23"/>
        <end position="52"/>
    </location>
</feature>
<organism evidence="2 3">
    <name type="scientific">Sinanodonta woodiana</name>
    <name type="common">Chinese pond mussel</name>
    <name type="synonym">Anodonta woodiana</name>
    <dbReference type="NCBI Taxonomy" id="1069815"/>
    <lineage>
        <taxon>Eukaryota</taxon>
        <taxon>Metazoa</taxon>
        <taxon>Spiralia</taxon>
        <taxon>Lophotrochozoa</taxon>
        <taxon>Mollusca</taxon>
        <taxon>Bivalvia</taxon>
        <taxon>Autobranchia</taxon>
        <taxon>Heteroconchia</taxon>
        <taxon>Palaeoheterodonta</taxon>
        <taxon>Unionida</taxon>
        <taxon>Unionoidea</taxon>
        <taxon>Unionidae</taxon>
        <taxon>Unioninae</taxon>
        <taxon>Sinanodonta</taxon>
    </lineage>
</organism>
<evidence type="ECO:0000313" key="2">
    <source>
        <dbReference type="EMBL" id="KAL3853974.1"/>
    </source>
</evidence>
<name>A0ABD3UWY9_SINWO</name>
<comment type="caution">
    <text evidence="2">The sequence shown here is derived from an EMBL/GenBank/DDBJ whole genome shotgun (WGS) entry which is preliminary data.</text>
</comment>
<proteinExistence type="predicted"/>
<keyword evidence="3" id="KW-1185">Reference proteome</keyword>
<dbReference type="AlphaFoldDB" id="A0ABD3UWY9"/>
<protein>
    <submittedName>
        <fullName evidence="2">Uncharacterized protein</fullName>
    </submittedName>
</protein>
<gene>
    <name evidence="2" type="ORF">ACJMK2_013261</name>
</gene>
<evidence type="ECO:0000313" key="3">
    <source>
        <dbReference type="Proteomes" id="UP001634394"/>
    </source>
</evidence>
<feature type="non-terminal residue" evidence="2">
    <location>
        <position position="1"/>
    </location>
</feature>
<feature type="region of interest" description="Disordered" evidence="1">
    <location>
        <begin position="1"/>
        <end position="60"/>
    </location>
</feature>
<sequence>NSNKQQPVGELQKQPQKEEPIPTTITGKYQEQSNRQVRTLANPSQSKSQQGDLKQLQEEQ</sequence>